<sequence length="21" mass="2334">MVAAPRRLPPLRLRVLVACVC</sequence>
<protein>
    <submittedName>
        <fullName evidence="1">Uncharacterized protein</fullName>
    </submittedName>
</protein>
<dbReference type="AlphaFoldDB" id="A0A0A9B9F8"/>
<accession>A0A0A9B9F8</accession>
<dbReference type="EMBL" id="GBRH01237934">
    <property type="protein sequence ID" value="JAD59961.1"/>
    <property type="molecule type" value="Transcribed_RNA"/>
</dbReference>
<organism evidence="1">
    <name type="scientific">Arundo donax</name>
    <name type="common">Giant reed</name>
    <name type="synonym">Donax arundinaceus</name>
    <dbReference type="NCBI Taxonomy" id="35708"/>
    <lineage>
        <taxon>Eukaryota</taxon>
        <taxon>Viridiplantae</taxon>
        <taxon>Streptophyta</taxon>
        <taxon>Embryophyta</taxon>
        <taxon>Tracheophyta</taxon>
        <taxon>Spermatophyta</taxon>
        <taxon>Magnoliopsida</taxon>
        <taxon>Liliopsida</taxon>
        <taxon>Poales</taxon>
        <taxon>Poaceae</taxon>
        <taxon>PACMAD clade</taxon>
        <taxon>Arundinoideae</taxon>
        <taxon>Arundineae</taxon>
        <taxon>Arundo</taxon>
    </lineage>
</organism>
<name>A0A0A9B9F8_ARUDO</name>
<evidence type="ECO:0000313" key="1">
    <source>
        <dbReference type="EMBL" id="JAD59961.1"/>
    </source>
</evidence>
<reference evidence="1" key="2">
    <citation type="journal article" date="2015" name="Data Brief">
        <title>Shoot transcriptome of the giant reed, Arundo donax.</title>
        <authorList>
            <person name="Barrero R.A."/>
            <person name="Guerrero F.D."/>
            <person name="Moolhuijzen P."/>
            <person name="Goolsby J.A."/>
            <person name="Tidwell J."/>
            <person name="Bellgard S.E."/>
            <person name="Bellgard M.I."/>
        </authorList>
    </citation>
    <scope>NUCLEOTIDE SEQUENCE</scope>
    <source>
        <tissue evidence="1">Shoot tissue taken approximately 20 cm above the soil surface</tissue>
    </source>
</reference>
<proteinExistence type="predicted"/>
<reference evidence="1" key="1">
    <citation type="submission" date="2014-09" db="EMBL/GenBank/DDBJ databases">
        <authorList>
            <person name="Magalhaes I.L.F."/>
            <person name="Oliveira U."/>
            <person name="Santos F.R."/>
            <person name="Vidigal T.H.D.A."/>
            <person name="Brescovit A.D."/>
            <person name="Santos A.J."/>
        </authorList>
    </citation>
    <scope>NUCLEOTIDE SEQUENCE</scope>
    <source>
        <tissue evidence="1">Shoot tissue taken approximately 20 cm above the soil surface</tissue>
    </source>
</reference>